<evidence type="ECO:0000313" key="1">
    <source>
        <dbReference type="EMBL" id="MBR7834829.1"/>
    </source>
</evidence>
<dbReference type="RefSeq" id="WP_212529345.1">
    <property type="nucleotide sequence ID" value="NZ_JAGSOG010000072.1"/>
</dbReference>
<evidence type="ECO:0000313" key="2">
    <source>
        <dbReference type="Proteomes" id="UP000675781"/>
    </source>
</evidence>
<gene>
    <name evidence="1" type="ORF">KDL01_16270</name>
</gene>
<name>A0A941EVS3_9ACTN</name>
<reference evidence="1" key="1">
    <citation type="submission" date="2021-04" db="EMBL/GenBank/DDBJ databases">
        <title>Genome based classification of Actinospica acidithermotolerans sp. nov., an actinobacterium isolated from an Indonesian hot spring.</title>
        <authorList>
            <person name="Kusuma A.B."/>
            <person name="Putra K.E."/>
            <person name="Nafisah S."/>
            <person name="Loh J."/>
            <person name="Nouioui I."/>
            <person name="Goodfellow M."/>
        </authorList>
    </citation>
    <scope>NUCLEOTIDE SEQUENCE</scope>
    <source>
        <strain evidence="1">CSCA 57</strain>
    </source>
</reference>
<dbReference type="EMBL" id="JAGSOG010000072">
    <property type="protein sequence ID" value="MBR7834829.1"/>
    <property type="molecule type" value="Genomic_DNA"/>
</dbReference>
<comment type="caution">
    <text evidence="1">The sequence shown here is derived from an EMBL/GenBank/DDBJ whole genome shotgun (WGS) entry which is preliminary data.</text>
</comment>
<sequence length="86" mass="9528">MTEAMTNAAPGFARDILPLFRPIDIDHMGKAGIHLDQYAYMSVSENAERVYDSIAAKRMPPPNEDAAWPQGQVTLLRAWIDAGMLP</sequence>
<keyword evidence="2" id="KW-1185">Reference proteome</keyword>
<organism evidence="1 2">
    <name type="scientific">Actinospica durhamensis</name>
    <dbReference type="NCBI Taxonomy" id="1508375"/>
    <lineage>
        <taxon>Bacteria</taxon>
        <taxon>Bacillati</taxon>
        <taxon>Actinomycetota</taxon>
        <taxon>Actinomycetes</taxon>
        <taxon>Catenulisporales</taxon>
        <taxon>Actinospicaceae</taxon>
        <taxon>Actinospica</taxon>
    </lineage>
</organism>
<protein>
    <submittedName>
        <fullName evidence="1">Uncharacterized protein</fullName>
    </submittedName>
</protein>
<proteinExistence type="predicted"/>
<dbReference type="Proteomes" id="UP000675781">
    <property type="component" value="Unassembled WGS sequence"/>
</dbReference>
<dbReference type="AlphaFoldDB" id="A0A941EVS3"/>
<accession>A0A941EVS3</accession>